<evidence type="ECO:0000256" key="1">
    <source>
        <dbReference type="SAM" id="MobiDB-lite"/>
    </source>
</evidence>
<dbReference type="Proteomes" id="UP000516373">
    <property type="component" value="Chromosome"/>
</dbReference>
<proteinExistence type="predicted"/>
<accession>A0A7G1NK19</accession>
<dbReference type="KEGG" id="stui:GCM10017668_44650"/>
<reference evidence="2 3" key="1">
    <citation type="journal article" date="2014" name="Int. J. Syst. Evol. Microbiol.">
        <title>Complete genome sequence of Corynebacterium casei LMG S-19264T (=DSM 44701T), isolated from a smear-ripened cheese.</title>
        <authorList>
            <consortium name="US DOE Joint Genome Institute (JGI-PGF)"/>
            <person name="Walter F."/>
            <person name="Albersmeier A."/>
            <person name="Kalinowski J."/>
            <person name="Ruckert C."/>
        </authorList>
    </citation>
    <scope>NUCLEOTIDE SEQUENCE [LARGE SCALE GENOMIC DNA]</scope>
    <source>
        <strain evidence="2 3">JCM 4255</strain>
    </source>
</reference>
<protein>
    <submittedName>
        <fullName evidence="2">Uncharacterized protein</fullName>
    </submittedName>
</protein>
<gene>
    <name evidence="2" type="ORF">GCM10017668_44650</name>
</gene>
<organism evidence="2 3">
    <name type="scientific">Streptomyces tuirus</name>
    <dbReference type="NCBI Taxonomy" id="68278"/>
    <lineage>
        <taxon>Bacteria</taxon>
        <taxon>Bacillati</taxon>
        <taxon>Actinomycetota</taxon>
        <taxon>Actinomycetes</taxon>
        <taxon>Kitasatosporales</taxon>
        <taxon>Streptomycetaceae</taxon>
        <taxon>Streptomyces</taxon>
    </lineage>
</organism>
<feature type="region of interest" description="Disordered" evidence="1">
    <location>
        <begin position="86"/>
        <end position="105"/>
    </location>
</feature>
<name>A0A7G1NK19_9ACTN</name>
<sequence>MPPALDLRGAWRATTLPQPPDDVRGRVGGCPPAAVGASTDSQSVWHPIAPFRGRIPPGAAPTQDRAVDVPHPVGAAPYAFLHAVGAAPKPGAAPKGSVRPGAVSP</sequence>
<evidence type="ECO:0000313" key="2">
    <source>
        <dbReference type="EMBL" id="BCL22622.1"/>
    </source>
</evidence>
<evidence type="ECO:0000313" key="3">
    <source>
        <dbReference type="Proteomes" id="UP000516373"/>
    </source>
</evidence>
<dbReference type="EMBL" id="AP023439">
    <property type="protein sequence ID" value="BCL22622.1"/>
    <property type="molecule type" value="Genomic_DNA"/>
</dbReference>
<feature type="region of interest" description="Disordered" evidence="1">
    <location>
        <begin position="1"/>
        <end position="42"/>
    </location>
</feature>
<feature type="compositionally biased region" description="Low complexity" evidence="1">
    <location>
        <begin position="86"/>
        <end position="96"/>
    </location>
</feature>
<dbReference type="AlphaFoldDB" id="A0A7G1NK19"/>